<dbReference type="InterPro" id="IPR036770">
    <property type="entry name" value="Ankyrin_rpt-contain_sf"/>
</dbReference>
<evidence type="ECO:0000256" key="3">
    <source>
        <dbReference type="SAM" id="MobiDB-lite"/>
    </source>
</evidence>
<dbReference type="SUPFAM" id="SSF48403">
    <property type="entry name" value="Ankyrin repeat"/>
    <property type="match status" value="1"/>
</dbReference>
<name>A0AAN8N9H7_9PEZI</name>
<dbReference type="PROSITE" id="PS50088">
    <property type="entry name" value="ANK_REPEAT"/>
    <property type="match status" value="1"/>
</dbReference>
<keyword evidence="6" id="KW-1185">Reference proteome</keyword>
<dbReference type="InterPro" id="IPR027417">
    <property type="entry name" value="P-loop_NTPase"/>
</dbReference>
<dbReference type="PROSITE" id="PS50188">
    <property type="entry name" value="B302_SPRY"/>
    <property type="match status" value="1"/>
</dbReference>
<evidence type="ECO:0000259" key="4">
    <source>
        <dbReference type="PROSITE" id="PS50188"/>
    </source>
</evidence>
<evidence type="ECO:0000313" key="5">
    <source>
        <dbReference type="EMBL" id="KAK6516625.1"/>
    </source>
</evidence>
<reference evidence="5 6" key="1">
    <citation type="submission" date="2019-10" db="EMBL/GenBank/DDBJ databases">
        <authorList>
            <person name="Palmer J.M."/>
        </authorList>
    </citation>
    <scope>NUCLEOTIDE SEQUENCE [LARGE SCALE GENOMIC DNA]</scope>
    <source>
        <strain evidence="5 6">TWF506</strain>
    </source>
</reference>
<protein>
    <recommendedName>
        <fullName evidence="4">B30.2/SPRY domain-containing protein</fullName>
    </recommendedName>
</protein>
<dbReference type="Gene3D" id="2.60.120.920">
    <property type="match status" value="1"/>
</dbReference>
<dbReference type="InterPro" id="IPR002110">
    <property type="entry name" value="Ankyrin_rpt"/>
</dbReference>
<dbReference type="Proteomes" id="UP001307849">
    <property type="component" value="Unassembled WGS sequence"/>
</dbReference>
<dbReference type="PANTHER" id="PTHR10039:SF14">
    <property type="entry name" value="NACHT DOMAIN-CONTAINING PROTEIN"/>
    <property type="match status" value="1"/>
</dbReference>
<keyword evidence="2" id="KW-0040">ANK repeat</keyword>
<proteinExistence type="predicted"/>
<comment type="caution">
    <text evidence="5">The sequence shown here is derived from an EMBL/GenBank/DDBJ whole genome shotgun (WGS) entry which is preliminary data.</text>
</comment>
<evidence type="ECO:0000256" key="2">
    <source>
        <dbReference type="PROSITE-ProRule" id="PRU00023"/>
    </source>
</evidence>
<dbReference type="CDD" id="cd12885">
    <property type="entry name" value="SPRY_RanBP_like"/>
    <property type="match status" value="1"/>
</dbReference>
<feature type="region of interest" description="Disordered" evidence="3">
    <location>
        <begin position="843"/>
        <end position="875"/>
    </location>
</feature>
<evidence type="ECO:0000313" key="6">
    <source>
        <dbReference type="Proteomes" id="UP001307849"/>
    </source>
</evidence>
<dbReference type="SMART" id="SM00248">
    <property type="entry name" value="ANK"/>
    <property type="match status" value="4"/>
</dbReference>
<dbReference type="InterPro" id="IPR056884">
    <property type="entry name" value="NPHP3-like_N"/>
</dbReference>
<accession>A0AAN8N9H7</accession>
<feature type="compositionally biased region" description="Basic and acidic residues" evidence="3">
    <location>
        <begin position="858"/>
        <end position="875"/>
    </location>
</feature>
<dbReference type="PANTHER" id="PTHR10039">
    <property type="entry name" value="AMELOGENIN"/>
    <property type="match status" value="1"/>
</dbReference>
<keyword evidence="1" id="KW-0677">Repeat</keyword>
<dbReference type="EMBL" id="JAVHJM010000003">
    <property type="protein sequence ID" value="KAK6516625.1"/>
    <property type="molecule type" value="Genomic_DNA"/>
</dbReference>
<evidence type="ECO:0000256" key="1">
    <source>
        <dbReference type="ARBA" id="ARBA00022737"/>
    </source>
</evidence>
<dbReference type="Gene3D" id="1.25.40.20">
    <property type="entry name" value="Ankyrin repeat-containing domain"/>
    <property type="match status" value="1"/>
</dbReference>
<dbReference type="SUPFAM" id="SSF52540">
    <property type="entry name" value="P-loop containing nucleoside triphosphate hydrolases"/>
    <property type="match status" value="1"/>
</dbReference>
<gene>
    <name evidence="5" type="ORF">TWF506_006524</name>
</gene>
<sequence>MSTRKTLSQCFEIAHKRFNDEIAIPLLAKDQKHSDALQQFMFGIEIAALEKTCKDLSNKAEDKANNNAAKLWTTLDQLKGAADVFMEFAPESVSIVWFGISSLITIGSARVQTKLLICGTCDSIANIIGDCVRWEARMHLSQNSGTLPQFDVWESELPNLIFSILDFLWGARPHLDDSRIKRIGSSLKDLFTKELQQKVDALLDQYADIVKLAQAHFEESVFQESLKTGLKLDQILNDMRRYVSIGSDIMDAVQRDTLEAELNRQQFKLSHPVSYKDHFNALNDRVDRIIRDRGGRLIAGWLFKEKGYIDWKSNASTHFLCLKGPRGHGKSAAMMSTHKEIISTNDSTLPPVLCHFFFKKGDQDIQNARTCVESILYQLLSSDELHSSIPALVSAVEALNPSFGTSGLGGGATVNFMTNTTSICTAIRKIGEAIPNKLYIMIDALDECQDRQEYDLLQDLKELVKNKTGGIRVIISARDSIDIVNELLGPEERRNSSMEAIDILPEYIKVIEITSEKNSRDLEDYLKQDVSSLLRRRIDPQLKDYFEMELSRIVKIIKEKAKGDFTLARMIIANLQQPSKEPLEQKVQRLPAAIGAIYMSSIEALSPDEQELIVSALKWVVWSVSGITVIEISDHYRELYQSDANTDSNDHREAEKVDRNPIFSKIRQFIKDNPYQDPEIKDIIYHLENAGRDFFKFDRNTGIVGVDISIREWIQEDTKLSRAASATQEARGFNRYREGGNTVFKFTLTPSFVQYGDSLSELFNKKEAHMSIALSILRALNNKSFQNKHMRRPYFLKDARYIGEDDTQFGTQLEYFKQLRKWRHHDDFDSIMLWVGGASYGADDETPETAEGTANEMSETRSEGRDGSKRDKSNPRRYELDHWHDHIRILQTWWSDESIEDSWWSDLLTELLIFTRPENWYRWRAAESEESLVNLLFEHPIHTACKLGLHLLVDLLLKDSSVKIKTEENHPRQASTVEALKALQVLSFSLQNSSLSASSLAFIGMMDNEQLIDFLSVELAIDRISWEQGIAALENVIAAMSPELRVTWLAYLRWNMPFITADKFEFLHKLASRAEAGISEPWHAGLAEAVKQFMEEAGRDKIQAANELRLLIAETPRLNPNEDRLCDRGSPDFEAPLLISAFYPETTRCLIKHGANVNPPVLESNAFNTYRYLFDVELQIPYTNELTIPDSSWLFRPIMPPLLAILHNLSEESDPSDEILKRYLESAKILIAEGACLDVEGDRGSSLIHLAAQIRKLKFFKLLCVSWEWDVHKGDNFKWTPLHFLFKDPAPKDASRIKETLGICEVILKMKGPGRSVADLVDAEDINSETPLAFAVRARFKEAVDALIKLGANVHDEDSGGGNCFDHLAFERGVADPETEVAIAQTLFSAGVDSTKHRKGRYPLTYAIMRQKTHLVEVFLPKYSEKGKEFPDNNPLLGRDGYSWETWAHLLIEADPDWNRAGTIQSGHPDPETSMRLLKQLMALVSEHTDVTEYFARTDSQNWNALRRVIRFYDTEFTKFITATNPDIKPRDPYGFNVLDYWCQTLHKDFGEDEIDEEGLQTLAKGKEILYHLIESNVQEPPPFSFLETAMFKSDPPMKVETMFDLQRIFDRFSHPYRDEHGWTLYDMLLCSGRRDLLRYLSPESRPSEPGEFLKPSRLGHNRNQSVTISEDGFEFFTSLSMGWWNYERLRATILSNNPVPPIDEIFYFEVHIPKVVPGWWKPWDRVAVQWTVGFENIFPEKQFISYGTDGVVLIDSEIAKWPHEPDSQEPNSTDLDSPAETESRYCLPLDPPKVVGSGINPVTGTVFFTVNGIMLPATFKVPRRRYFPSWGFYYAPQRARVNFGGDPYVFTKANDPKWQLDENMGVNDIPPGLKLSNDDMMSPEDVLRFDSVLEFQQPDEFNDDF</sequence>
<feature type="repeat" description="ANK" evidence="2">
    <location>
        <begin position="1327"/>
        <end position="1359"/>
    </location>
</feature>
<dbReference type="Gene3D" id="3.40.50.300">
    <property type="entry name" value="P-loop containing nucleotide triphosphate hydrolases"/>
    <property type="match status" value="1"/>
</dbReference>
<organism evidence="5 6">
    <name type="scientific">Arthrobotrys conoides</name>
    <dbReference type="NCBI Taxonomy" id="74498"/>
    <lineage>
        <taxon>Eukaryota</taxon>
        <taxon>Fungi</taxon>
        <taxon>Dikarya</taxon>
        <taxon>Ascomycota</taxon>
        <taxon>Pezizomycotina</taxon>
        <taxon>Orbiliomycetes</taxon>
        <taxon>Orbiliales</taxon>
        <taxon>Orbiliaceae</taxon>
        <taxon>Arthrobotrys</taxon>
    </lineage>
</organism>
<dbReference type="InterPro" id="IPR043136">
    <property type="entry name" value="B30.2/SPRY_sf"/>
</dbReference>
<dbReference type="InterPro" id="IPR044736">
    <property type="entry name" value="Gid1/RanBPM/SPLA_SPRY"/>
</dbReference>
<dbReference type="Pfam" id="PF24883">
    <property type="entry name" value="NPHP3_N"/>
    <property type="match status" value="1"/>
</dbReference>
<dbReference type="InterPro" id="IPR001870">
    <property type="entry name" value="B30.2/SPRY"/>
</dbReference>
<feature type="domain" description="B30.2/SPRY" evidence="4">
    <location>
        <begin position="1636"/>
        <end position="1849"/>
    </location>
</feature>
<feature type="region of interest" description="Disordered" evidence="3">
    <location>
        <begin position="1763"/>
        <end position="1783"/>
    </location>
</feature>